<dbReference type="InterPro" id="IPR011330">
    <property type="entry name" value="Glyco_hydro/deAcase_b/a-brl"/>
</dbReference>
<dbReference type="NCBIfam" id="NF003816">
    <property type="entry name" value="PRK05406.1-5"/>
    <property type="match status" value="1"/>
</dbReference>
<dbReference type="GO" id="GO:0017168">
    <property type="term" value="F:5-oxoprolinase (ATP-hydrolyzing) activity"/>
    <property type="evidence" value="ECO:0007669"/>
    <property type="project" value="UniProtKB-UniRule"/>
</dbReference>
<dbReference type="AlphaFoldDB" id="A0A261SKR4"/>
<dbReference type="GO" id="GO:0005975">
    <property type="term" value="P:carbohydrate metabolic process"/>
    <property type="evidence" value="ECO:0007669"/>
    <property type="project" value="InterPro"/>
</dbReference>
<keyword evidence="1" id="KW-0067">ATP-binding</keyword>
<comment type="caution">
    <text evidence="2">The sequence shown here is derived from an EMBL/GenBank/DDBJ whole genome shotgun (WGS) entry which is preliminary data.</text>
</comment>
<comment type="similarity">
    <text evidence="1">Belongs to the LamB/PxpA family.</text>
</comment>
<dbReference type="InterPro" id="IPR005501">
    <property type="entry name" value="LamB/YcsF/PxpA-like"/>
</dbReference>
<dbReference type="PANTHER" id="PTHR30292:SF0">
    <property type="entry name" value="5-OXOPROLINASE SUBUNIT A"/>
    <property type="match status" value="1"/>
</dbReference>
<keyword evidence="1" id="KW-0378">Hydrolase</keyword>
<organism evidence="2 3">
    <name type="scientific">Bordetella genomosp. 10</name>
    <dbReference type="NCBI Taxonomy" id="1416804"/>
    <lineage>
        <taxon>Bacteria</taxon>
        <taxon>Pseudomonadati</taxon>
        <taxon>Pseudomonadota</taxon>
        <taxon>Betaproteobacteria</taxon>
        <taxon>Burkholderiales</taxon>
        <taxon>Alcaligenaceae</taxon>
        <taxon>Bordetella</taxon>
    </lineage>
</organism>
<dbReference type="CDD" id="cd10787">
    <property type="entry name" value="LamB_YcsF_like"/>
    <property type="match status" value="1"/>
</dbReference>
<dbReference type="GO" id="GO:0005524">
    <property type="term" value="F:ATP binding"/>
    <property type="evidence" value="ECO:0007669"/>
    <property type="project" value="UniProtKB-UniRule"/>
</dbReference>
<accession>A0A261SKR4</accession>
<dbReference type="Gene3D" id="3.20.20.370">
    <property type="entry name" value="Glycoside hydrolase/deacetylase"/>
    <property type="match status" value="1"/>
</dbReference>
<dbReference type="EC" id="3.5.2.9" evidence="1"/>
<evidence type="ECO:0000313" key="2">
    <source>
        <dbReference type="EMBL" id="OZI37542.1"/>
    </source>
</evidence>
<keyword evidence="1" id="KW-0547">Nucleotide-binding</keyword>
<keyword evidence="3" id="KW-1185">Reference proteome</keyword>
<dbReference type="RefSeq" id="WP_094851644.1">
    <property type="nucleotide sequence ID" value="NZ_NEVM01000001.1"/>
</dbReference>
<dbReference type="PANTHER" id="PTHR30292">
    <property type="entry name" value="UNCHARACTERIZED PROTEIN YBGL-RELATED"/>
    <property type="match status" value="1"/>
</dbReference>
<dbReference type="Proteomes" id="UP000216020">
    <property type="component" value="Unassembled WGS sequence"/>
</dbReference>
<evidence type="ECO:0000256" key="1">
    <source>
        <dbReference type="HAMAP-Rule" id="MF_00691"/>
    </source>
</evidence>
<dbReference type="HAMAP" id="MF_00691">
    <property type="entry name" value="PxpA"/>
    <property type="match status" value="1"/>
</dbReference>
<dbReference type="OrthoDB" id="9773478at2"/>
<comment type="subunit">
    <text evidence="1">Forms a complex composed of PxpA, PxpB and PxpC.</text>
</comment>
<gene>
    <name evidence="1" type="primary">pxpA</name>
    <name evidence="2" type="ORF">CAL29_03810</name>
</gene>
<comment type="function">
    <text evidence="1">Catalyzes the cleavage of 5-oxoproline to form L-glutamate coupled to the hydrolysis of ATP to ADP and inorganic phosphate.</text>
</comment>
<reference evidence="3" key="1">
    <citation type="submission" date="2017-05" db="EMBL/GenBank/DDBJ databases">
        <title>Complete and WGS of Bordetella genogroups.</title>
        <authorList>
            <person name="Spilker T."/>
            <person name="Lipuma J."/>
        </authorList>
    </citation>
    <scope>NUCLEOTIDE SEQUENCE [LARGE SCALE GENOMIC DNA]</scope>
    <source>
        <strain evidence="3">AU16122</strain>
    </source>
</reference>
<protein>
    <recommendedName>
        <fullName evidence="1">5-oxoprolinase subunit A</fullName>
        <shortName evidence="1">5-OPase subunit A</shortName>
        <ecNumber evidence="1">3.5.2.9</ecNumber>
    </recommendedName>
    <alternativeName>
        <fullName evidence="1">5-oxoprolinase (ATP-hydrolyzing) subunit A</fullName>
    </alternativeName>
</protein>
<name>A0A261SKR4_9BORD</name>
<comment type="catalytic activity">
    <reaction evidence="1">
        <text>5-oxo-L-proline + ATP + 2 H2O = L-glutamate + ADP + phosphate + H(+)</text>
        <dbReference type="Rhea" id="RHEA:10348"/>
        <dbReference type="ChEBI" id="CHEBI:15377"/>
        <dbReference type="ChEBI" id="CHEBI:15378"/>
        <dbReference type="ChEBI" id="CHEBI:29985"/>
        <dbReference type="ChEBI" id="CHEBI:30616"/>
        <dbReference type="ChEBI" id="CHEBI:43474"/>
        <dbReference type="ChEBI" id="CHEBI:58402"/>
        <dbReference type="ChEBI" id="CHEBI:456216"/>
        <dbReference type="EC" id="3.5.2.9"/>
    </reaction>
</comment>
<dbReference type="EMBL" id="NEVM01000001">
    <property type="protein sequence ID" value="OZI37542.1"/>
    <property type="molecule type" value="Genomic_DNA"/>
</dbReference>
<sequence>MQGQINLNADMGESFGKWKIGNDAELIRIIRSANVACGFHAGDATVMTETVRLALENGASIGAHPGFNDIWGFGRRQIQMNARDLEYMITYQIGALQAIANAAGAKVSHVKPHGALNNMAHHDATIAEAVARGIRAADRELIFVANACSEMVKAGHQLGLKVAEEAYVDRTYSDTGLMTSRSLPGAMITDPAQAARQVLSFIEEQAIITPSGKRIHSAIRSFCTHGDEPTAVAVASHVRKELERNGIAVLPLTEMRF</sequence>
<proteinExistence type="inferred from homology"/>
<dbReference type="Pfam" id="PF03746">
    <property type="entry name" value="LamB_YcsF"/>
    <property type="match status" value="1"/>
</dbReference>
<evidence type="ECO:0000313" key="3">
    <source>
        <dbReference type="Proteomes" id="UP000216020"/>
    </source>
</evidence>
<dbReference type="SUPFAM" id="SSF88713">
    <property type="entry name" value="Glycoside hydrolase/deacetylase"/>
    <property type="match status" value="1"/>
</dbReference>
<dbReference type="NCBIfam" id="NF003814">
    <property type="entry name" value="PRK05406.1-3"/>
    <property type="match status" value="1"/>
</dbReference>